<evidence type="ECO:0000313" key="4">
    <source>
        <dbReference type="Proteomes" id="UP001165060"/>
    </source>
</evidence>
<protein>
    <submittedName>
        <fullName evidence="3">Uncharacterized protein</fullName>
    </submittedName>
</protein>
<keyword evidence="4" id="KW-1185">Reference proteome</keyword>
<dbReference type="EMBL" id="BRYB01000750">
    <property type="protein sequence ID" value="GMI36875.1"/>
    <property type="molecule type" value="Genomic_DNA"/>
</dbReference>
<reference evidence="3 4" key="1">
    <citation type="journal article" date="2023" name="Commun. Biol.">
        <title>Genome analysis of Parmales, the sister group of diatoms, reveals the evolutionary specialization of diatoms from phago-mixotrophs to photoautotrophs.</title>
        <authorList>
            <person name="Ban H."/>
            <person name="Sato S."/>
            <person name="Yoshikawa S."/>
            <person name="Yamada K."/>
            <person name="Nakamura Y."/>
            <person name="Ichinomiya M."/>
            <person name="Sato N."/>
            <person name="Blanc-Mathieu R."/>
            <person name="Endo H."/>
            <person name="Kuwata A."/>
            <person name="Ogata H."/>
        </authorList>
    </citation>
    <scope>NUCLEOTIDE SEQUENCE [LARGE SCALE GENOMIC DNA]</scope>
</reference>
<keyword evidence="2" id="KW-1133">Transmembrane helix</keyword>
<name>A0ABQ6MZF6_9STRA</name>
<feature type="transmembrane region" description="Helical" evidence="2">
    <location>
        <begin position="80"/>
        <end position="102"/>
    </location>
</feature>
<feature type="transmembrane region" description="Helical" evidence="2">
    <location>
        <begin position="139"/>
        <end position="155"/>
    </location>
</feature>
<dbReference type="Proteomes" id="UP001165060">
    <property type="component" value="Unassembled WGS sequence"/>
</dbReference>
<gene>
    <name evidence="3" type="ORF">TeGR_g6668</name>
</gene>
<keyword evidence="2" id="KW-0472">Membrane</keyword>
<accession>A0ABQ6MZF6</accession>
<sequence length="401" mass="43911">MASGRKQSITETIAASARRASEAIIEDMSAGGPASTAAVTPDVQEEAEAGAVGVRARVSDILTEAKHTLWQQVLLDNAEAFVGAGACIVASWASFALMYLVTDNLAERSVLGIFLIVPILNLQWCYLLRDSERTKRDWLGIRMPVAIALIALVQSPDISFAIIGACFSIVTEVAGKMYVVYGTQKLLKDYKKKIEKGSKVGRAFVRVQAEPGIARVVVSKRETEEDAGRDENTDQAEVGVQSPAEEKDGDVPSEDEDELWLENWHDSLTMLGIRWSREIVVEKITIIFAAFLTISDTVGIAKIEGRTLGVQLALLCVFLGTELIADALLVYALDRWYNVPFLRIPRPSVRSWVFWTETVNTTIPPVGVMLYFAYAYAQHSTNIWLGVDTIGGADVVEPVAT</sequence>
<evidence type="ECO:0000256" key="1">
    <source>
        <dbReference type="SAM" id="MobiDB-lite"/>
    </source>
</evidence>
<feature type="region of interest" description="Disordered" evidence="1">
    <location>
        <begin position="221"/>
        <end position="255"/>
    </location>
</feature>
<feature type="transmembrane region" description="Helical" evidence="2">
    <location>
        <begin position="284"/>
        <end position="303"/>
    </location>
</feature>
<feature type="transmembrane region" description="Helical" evidence="2">
    <location>
        <begin position="309"/>
        <end position="333"/>
    </location>
</feature>
<feature type="transmembrane region" description="Helical" evidence="2">
    <location>
        <begin position="161"/>
        <end position="181"/>
    </location>
</feature>
<comment type="caution">
    <text evidence="3">The sequence shown here is derived from an EMBL/GenBank/DDBJ whole genome shotgun (WGS) entry which is preliminary data.</text>
</comment>
<keyword evidence="2" id="KW-0812">Transmembrane</keyword>
<organism evidence="3 4">
    <name type="scientific">Tetraparma gracilis</name>
    <dbReference type="NCBI Taxonomy" id="2962635"/>
    <lineage>
        <taxon>Eukaryota</taxon>
        <taxon>Sar</taxon>
        <taxon>Stramenopiles</taxon>
        <taxon>Ochrophyta</taxon>
        <taxon>Bolidophyceae</taxon>
        <taxon>Parmales</taxon>
        <taxon>Triparmaceae</taxon>
        <taxon>Tetraparma</taxon>
    </lineage>
</organism>
<evidence type="ECO:0000256" key="2">
    <source>
        <dbReference type="SAM" id="Phobius"/>
    </source>
</evidence>
<proteinExistence type="predicted"/>
<feature type="transmembrane region" description="Helical" evidence="2">
    <location>
        <begin position="108"/>
        <end position="127"/>
    </location>
</feature>
<evidence type="ECO:0000313" key="3">
    <source>
        <dbReference type="EMBL" id="GMI36875.1"/>
    </source>
</evidence>